<protein>
    <recommendedName>
        <fullName evidence="2">von Hippel-Lindau disease tumour suppressor beta domain-containing protein</fullName>
    </recommendedName>
</protein>
<evidence type="ECO:0000313" key="3">
    <source>
        <dbReference type="EnsemblMetazoa" id="XP_030848487"/>
    </source>
</evidence>
<dbReference type="InterPro" id="IPR037140">
    <property type="entry name" value="VHL_beta_dom_sf"/>
</dbReference>
<dbReference type="CDD" id="cd05468">
    <property type="entry name" value="pVHL"/>
    <property type="match status" value="1"/>
</dbReference>
<reference evidence="4" key="1">
    <citation type="submission" date="2015-02" db="EMBL/GenBank/DDBJ databases">
        <title>Genome sequencing for Strongylocentrotus purpuratus.</title>
        <authorList>
            <person name="Murali S."/>
            <person name="Liu Y."/>
            <person name="Vee V."/>
            <person name="English A."/>
            <person name="Wang M."/>
            <person name="Skinner E."/>
            <person name="Han Y."/>
            <person name="Muzny D.M."/>
            <person name="Worley K.C."/>
            <person name="Gibbs R.A."/>
        </authorList>
    </citation>
    <scope>NUCLEOTIDE SEQUENCE</scope>
</reference>
<dbReference type="InParanoid" id="A0A7M7PAS3"/>
<dbReference type="KEGG" id="spu:594647"/>
<accession>A0A7M7PAS3</accession>
<dbReference type="AlphaFoldDB" id="A0A7M7PAS3"/>
<dbReference type="InterPro" id="IPR036208">
    <property type="entry name" value="VHL_sf"/>
</dbReference>
<evidence type="ECO:0000259" key="2">
    <source>
        <dbReference type="Pfam" id="PF01847"/>
    </source>
</evidence>
<dbReference type="GeneID" id="594647"/>
<evidence type="ECO:0000313" key="4">
    <source>
        <dbReference type="Proteomes" id="UP000007110"/>
    </source>
</evidence>
<proteinExistence type="inferred from homology"/>
<name>A0A7M7PAS3_STRPU</name>
<dbReference type="GO" id="GO:0005634">
    <property type="term" value="C:nucleus"/>
    <property type="evidence" value="ECO:0000318"/>
    <property type="project" value="GO_Central"/>
</dbReference>
<dbReference type="InterPro" id="IPR037139">
    <property type="entry name" value="VHL_alpha_dom_sf"/>
</dbReference>
<dbReference type="RefSeq" id="XP_030848487.1">
    <property type="nucleotide sequence ID" value="XM_030992627.1"/>
</dbReference>
<dbReference type="InterPro" id="IPR024053">
    <property type="entry name" value="VHL_beta_dom"/>
</dbReference>
<dbReference type="Proteomes" id="UP000007110">
    <property type="component" value="Unassembled WGS sequence"/>
</dbReference>
<dbReference type="EnsemblMetazoa" id="XM_030992627">
    <property type="protein sequence ID" value="XP_030848487"/>
    <property type="gene ID" value="LOC594647"/>
</dbReference>
<sequence length="162" mass="18726">MGDHNIDDRNRIPNPLKSGASNIKAFVSFKNSTDRVVDVVWMNFNGQRQSFTENGLAQGQQLNMHTYEGHPWIARDKLTADMLEFVDHGVGKLVYMPEPWDGRRGYRAPIVKIRVPMFSLYERSLQVVRQLLQNKDDVDELEIPKQVKYDLSHVRDIIPHAP</sequence>
<organism evidence="3 4">
    <name type="scientific">Strongylocentrotus purpuratus</name>
    <name type="common">Purple sea urchin</name>
    <dbReference type="NCBI Taxonomy" id="7668"/>
    <lineage>
        <taxon>Eukaryota</taxon>
        <taxon>Metazoa</taxon>
        <taxon>Echinodermata</taxon>
        <taxon>Eleutherozoa</taxon>
        <taxon>Echinozoa</taxon>
        <taxon>Echinoidea</taxon>
        <taxon>Euechinoidea</taxon>
        <taxon>Echinacea</taxon>
        <taxon>Camarodonta</taxon>
        <taxon>Echinidea</taxon>
        <taxon>Strongylocentrotidae</taxon>
        <taxon>Strongylocentrotus</taxon>
    </lineage>
</organism>
<reference evidence="3" key="2">
    <citation type="submission" date="2021-01" db="UniProtKB">
        <authorList>
            <consortium name="EnsemblMetazoa"/>
        </authorList>
    </citation>
    <scope>IDENTIFICATION</scope>
</reference>
<dbReference type="RefSeq" id="XP_011669127.1">
    <property type="nucleotide sequence ID" value="XM_011670825.2"/>
</dbReference>
<feature type="domain" description="von Hippel-Lindau disease tumour suppressor beta" evidence="2">
    <location>
        <begin position="17"/>
        <end position="84"/>
    </location>
</feature>
<dbReference type="Pfam" id="PF01847">
    <property type="entry name" value="VHL"/>
    <property type="match status" value="1"/>
</dbReference>
<dbReference type="EnsemblMetazoa" id="XM_011670825">
    <property type="protein sequence ID" value="XP_011669127"/>
    <property type="gene ID" value="LOC594647"/>
</dbReference>
<dbReference type="OMA" id="WFFRDYY"/>
<dbReference type="FunCoup" id="A0A7M7PAS3">
    <property type="interactions" value="1"/>
</dbReference>
<keyword evidence="4" id="KW-1185">Reference proteome</keyword>
<dbReference type="OrthoDB" id="413400at2759"/>
<dbReference type="GO" id="GO:0016567">
    <property type="term" value="P:protein ubiquitination"/>
    <property type="evidence" value="ECO:0000318"/>
    <property type="project" value="GO_Central"/>
</dbReference>
<dbReference type="GO" id="GO:0030891">
    <property type="term" value="C:VCB complex"/>
    <property type="evidence" value="ECO:0000318"/>
    <property type="project" value="GO_Central"/>
</dbReference>
<evidence type="ECO:0000256" key="1">
    <source>
        <dbReference type="ARBA" id="ARBA00010057"/>
    </source>
</evidence>
<comment type="similarity">
    <text evidence="1">Belongs to the VHL family.</text>
</comment>
<dbReference type="FunFam" id="2.60.40.780:FF:000001">
    <property type="entry name" value="von Hippel-Lindau disease tumor suppressor"/>
    <property type="match status" value="1"/>
</dbReference>
<dbReference type="InterPro" id="IPR022772">
    <property type="entry name" value="VHL_tumour_suppress_b/a_dom"/>
</dbReference>
<dbReference type="SUPFAM" id="SSF49468">
    <property type="entry name" value="VHL"/>
    <property type="match status" value="1"/>
</dbReference>
<dbReference type="Gene3D" id="2.60.40.780">
    <property type="entry name" value="von Hippel-Lindau disease tumour suppressor, beta domain"/>
    <property type="match status" value="1"/>
</dbReference>
<dbReference type="Gene3D" id="1.10.750.10">
    <property type="entry name" value="von Hippel-Lindau disease tumour suppressor, alpha domain"/>
    <property type="match status" value="1"/>
</dbReference>